<proteinExistence type="predicted"/>
<reference evidence="1 2" key="1">
    <citation type="submission" date="2022-10" db="EMBL/GenBank/DDBJ databases">
        <title>The complete genomes of actinobacterial strains from the NBC collection.</title>
        <authorList>
            <person name="Joergensen T.S."/>
            <person name="Alvarez Arevalo M."/>
            <person name="Sterndorff E.B."/>
            <person name="Faurdal D."/>
            <person name="Vuksanovic O."/>
            <person name="Mourched A.-S."/>
            <person name="Charusanti P."/>
            <person name="Shaw S."/>
            <person name="Blin K."/>
            <person name="Weber T."/>
        </authorList>
    </citation>
    <scope>NUCLEOTIDE SEQUENCE [LARGE SCALE GENOMIC DNA]</scope>
    <source>
        <strain evidence="1 2">NBC_00116</strain>
    </source>
</reference>
<sequence>MLQLAGTTAATTAVGPLAGGSPAHGAALPPARAGIGAPAFPFGLGRVRPTATLLDQGDGTCTIRDARGKLLPVQNDSPAAGAFVAQEADDGAADNRWRILRRTAIDTRVRVVPG</sequence>
<organism evidence="1 2">
    <name type="scientific">Streptomyces anthocyanicus</name>
    <dbReference type="NCBI Taxonomy" id="68174"/>
    <lineage>
        <taxon>Bacteria</taxon>
        <taxon>Bacillati</taxon>
        <taxon>Actinomycetota</taxon>
        <taxon>Actinomycetes</taxon>
        <taxon>Kitasatosporales</taxon>
        <taxon>Streptomycetaceae</taxon>
        <taxon>Streptomyces</taxon>
        <taxon>Streptomyces violaceoruber group</taxon>
    </lineage>
</organism>
<dbReference type="Proteomes" id="UP001622731">
    <property type="component" value="Chromosome"/>
</dbReference>
<protein>
    <submittedName>
        <fullName evidence="1">RICIN domain-containing protein</fullName>
    </submittedName>
</protein>
<name>A0ABZ1LS83_9ACTN</name>
<keyword evidence="2" id="KW-1185">Reference proteome</keyword>
<dbReference type="RefSeq" id="WP_011027027.1">
    <property type="nucleotide sequence ID" value="NZ_CP108200.1"/>
</dbReference>
<gene>
    <name evidence="1" type="ORF">OHB34_01420</name>
</gene>
<dbReference type="EMBL" id="CP108200">
    <property type="protein sequence ID" value="WTR92828.1"/>
    <property type="molecule type" value="Genomic_DNA"/>
</dbReference>
<accession>A0ABZ1LS83</accession>
<dbReference type="CDD" id="cd00161">
    <property type="entry name" value="beta-trefoil_Ricin-like"/>
    <property type="match status" value="1"/>
</dbReference>
<evidence type="ECO:0000313" key="1">
    <source>
        <dbReference type="EMBL" id="WTR92828.1"/>
    </source>
</evidence>
<evidence type="ECO:0000313" key="2">
    <source>
        <dbReference type="Proteomes" id="UP001622731"/>
    </source>
</evidence>